<dbReference type="PROSITE" id="PS01180">
    <property type="entry name" value="CUB"/>
    <property type="match status" value="1"/>
</dbReference>
<keyword evidence="7" id="KW-1185">Reference proteome</keyword>
<evidence type="ECO:0000313" key="6">
    <source>
        <dbReference type="EMBL" id="KAK0408308.1"/>
    </source>
</evidence>
<keyword evidence="3" id="KW-0812">Transmembrane</keyword>
<dbReference type="Proteomes" id="UP001175271">
    <property type="component" value="Unassembled WGS sequence"/>
</dbReference>
<gene>
    <name evidence="6" type="ORF">QR680_003882</name>
</gene>
<evidence type="ECO:0000256" key="2">
    <source>
        <dbReference type="PROSITE-ProRule" id="PRU00059"/>
    </source>
</evidence>
<comment type="caution">
    <text evidence="2">Lacks conserved residue(s) required for the propagation of feature annotation.</text>
</comment>
<organism evidence="6 7">
    <name type="scientific">Steinernema hermaphroditum</name>
    <dbReference type="NCBI Taxonomy" id="289476"/>
    <lineage>
        <taxon>Eukaryota</taxon>
        <taxon>Metazoa</taxon>
        <taxon>Ecdysozoa</taxon>
        <taxon>Nematoda</taxon>
        <taxon>Chromadorea</taxon>
        <taxon>Rhabditida</taxon>
        <taxon>Tylenchina</taxon>
        <taxon>Panagrolaimomorpha</taxon>
        <taxon>Strongyloidoidea</taxon>
        <taxon>Steinernematidae</taxon>
        <taxon>Steinernema</taxon>
    </lineage>
</organism>
<keyword evidence="3" id="KW-1133">Transmembrane helix</keyword>
<keyword evidence="4" id="KW-0732">Signal</keyword>
<accession>A0AA39HLX9</accession>
<sequence>MLLTQFPLIFLVTLPCLISASIQFTECPKNSTQSASLTAPLNGVTGIRSYDWPNSISTHELELRFGKCGFDIKGTSNQNVAVFFTNAHFSYSTPSLDGSVDTNDGDFVHTIASDGGEISFEATESGDDIDARDHWRGFEAIVGSYDNENMCPFESDAVVEVDDSAPRVVASQWYFDDDSTTLPQRKCQWTFAPKLGYKLKIAFSVFIINATDELVRLYEDVHPVFNLGRAGELPSRVFYTEKNFKIEYDRSARTSDPFSTRFLAVVSAFPLDAKPETSQYCTANTTITLTNDGTLTNYDVAQLLKPYGNSQECNFYVNSVPGKEVQFSVSSVDVENCSIYSTAGTEMATIRWKSDGNYGRAGFRIHADVTDCECIGEKIINLDKYYNNAAISPSIGDYYCPGMDCQWTITAPENSILILELNGDLRGQCFSKTNGFGDSLEISDGATTYKPQCAYDHTALLPFYNKNLSINFKSSDRIVKHQDENGYFDIKASYVDLVSLKNKNTVRFFNDSTDSVFFTTSALKEEFSSVTFALSNELSSKKLQLYAISTEDSLSSIDNVLIMDGDLSNVASLTSIYDLLHNATVARPITSTSGSITVVLPDTSSIRHSAAMFLKVFDDSRDCSEANSVFSAPPCGDTFQTTYTAKSQNSNLIVCPLMIVKLPGSPGDALNLGINDIQGSDKSVKVLPGVEHNAIPFYEVSKKNLNLWDSTFLYGNIFTILLPVETTLNFTISKTQISGDQSIEYNGHKMGIFMTPNYPNGDSSKQNITWRAFKLTYGDYYKTFKAKFDVFGSLSPSSSLATSETKLQSSYDTGYASTVSFVYNGPEGEKGFFIRYEVIPKGVSFLSLSGTVVMIMAMFHLVMS</sequence>
<evidence type="ECO:0000256" key="1">
    <source>
        <dbReference type="ARBA" id="ARBA00023157"/>
    </source>
</evidence>
<dbReference type="InterPro" id="IPR000859">
    <property type="entry name" value="CUB_dom"/>
</dbReference>
<feature type="signal peptide" evidence="4">
    <location>
        <begin position="1"/>
        <end position="20"/>
    </location>
</feature>
<protein>
    <recommendedName>
        <fullName evidence="5">CUB domain-containing protein</fullName>
    </recommendedName>
</protein>
<reference evidence="6" key="1">
    <citation type="submission" date="2023-06" db="EMBL/GenBank/DDBJ databases">
        <title>Genomic analysis of the entomopathogenic nematode Steinernema hermaphroditum.</title>
        <authorList>
            <person name="Schwarz E.M."/>
            <person name="Heppert J.K."/>
            <person name="Baniya A."/>
            <person name="Schwartz H.T."/>
            <person name="Tan C.-H."/>
            <person name="Antoshechkin I."/>
            <person name="Sternberg P.W."/>
            <person name="Goodrich-Blair H."/>
            <person name="Dillman A.R."/>
        </authorList>
    </citation>
    <scope>NUCLEOTIDE SEQUENCE</scope>
    <source>
        <strain evidence="6">PS9179</strain>
        <tissue evidence="6">Whole animal</tissue>
    </source>
</reference>
<evidence type="ECO:0000256" key="3">
    <source>
        <dbReference type="SAM" id="Phobius"/>
    </source>
</evidence>
<feature type="domain" description="CUB" evidence="5">
    <location>
        <begin position="374"/>
        <end position="497"/>
    </location>
</feature>
<name>A0AA39HLX9_9BILA</name>
<proteinExistence type="predicted"/>
<keyword evidence="1" id="KW-1015">Disulfide bond</keyword>
<dbReference type="EMBL" id="JAUCMV010000003">
    <property type="protein sequence ID" value="KAK0408308.1"/>
    <property type="molecule type" value="Genomic_DNA"/>
</dbReference>
<evidence type="ECO:0000313" key="7">
    <source>
        <dbReference type="Proteomes" id="UP001175271"/>
    </source>
</evidence>
<dbReference type="AlphaFoldDB" id="A0AA39HLX9"/>
<keyword evidence="3" id="KW-0472">Membrane</keyword>
<dbReference type="SUPFAM" id="SSF49854">
    <property type="entry name" value="Spermadhesin, CUB domain"/>
    <property type="match status" value="1"/>
</dbReference>
<evidence type="ECO:0000256" key="4">
    <source>
        <dbReference type="SAM" id="SignalP"/>
    </source>
</evidence>
<feature type="transmembrane region" description="Helical" evidence="3">
    <location>
        <begin position="843"/>
        <end position="863"/>
    </location>
</feature>
<dbReference type="InterPro" id="IPR035914">
    <property type="entry name" value="Sperma_CUB_dom_sf"/>
</dbReference>
<evidence type="ECO:0000259" key="5">
    <source>
        <dbReference type="PROSITE" id="PS01180"/>
    </source>
</evidence>
<comment type="caution">
    <text evidence="6">The sequence shown here is derived from an EMBL/GenBank/DDBJ whole genome shotgun (WGS) entry which is preliminary data.</text>
</comment>
<feature type="chain" id="PRO_5041447788" description="CUB domain-containing protein" evidence="4">
    <location>
        <begin position="21"/>
        <end position="864"/>
    </location>
</feature>
<dbReference type="Gene3D" id="2.60.120.290">
    <property type="entry name" value="Spermadhesin, CUB domain"/>
    <property type="match status" value="1"/>
</dbReference>